<dbReference type="PANTHER" id="PTHR22916:SF3">
    <property type="entry name" value="UDP-GLCNAC:BETAGAL BETA-1,3-N-ACETYLGLUCOSAMINYLTRANSFERASE-LIKE PROTEIN 1"/>
    <property type="match status" value="1"/>
</dbReference>
<dbReference type="InterPro" id="IPR029044">
    <property type="entry name" value="Nucleotide-diphossugar_trans"/>
</dbReference>
<protein>
    <submittedName>
        <fullName evidence="2">Glycosyl transferase</fullName>
    </submittedName>
</protein>
<feature type="domain" description="Glycosyltransferase 2-like" evidence="1">
    <location>
        <begin position="1"/>
        <end position="109"/>
    </location>
</feature>
<dbReference type="STRING" id="733.B0186_05935"/>
<evidence type="ECO:0000313" key="3">
    <source>
        <dbReference type="Proteomes" id="UP000254329"/>
    </source>
</evidence>
<keyword evidence="3" id="KW-1185">Reference proteome</keyword>
<dbReference type="AlphaFoldDB" id="A0A1V4B0V5"/>
<dbReference type="CDD" id="cd00761">
    <property type="entry name" value="Glyco_tranf_GTA_type"/>
    <property type="match status" value="1"/>
</dbReference>
<dbReference type="Proteomes" id="UP000254329">
    <property type="component" value="Unassembled WGS sequence"/>
</dbReference>
<evidence type="ECO:0000259" key="1">
    <source>
        <dbReference type="Pfam" id="PF00535"/>
    </source>
</evidence>
<dbReference type="EMBL" id="UGHF01000001">
    <property type="protein sequence ID" value="STO59412.1"/>
    <property type="molecule type" value="Genomic_DNA"/>
</dbReference>
<dbReference type="RefSeq" id="WP_115252387.1">
    <property type="nucleotide sequence ID" value="NZ_MUXZ01000017.1"/>
</dbReference>
<name>A0A1V4B0V5_9PAST</name>
<dbReference type="SUPFAM" id="SSF53448">
    <property type="entry name" value="Nucleotide-diphospho-sugar transferases"/>
    <property type="match status" value="1"/>
</dbReference>
<evidence type="ECO:0000313" key="2">
    <source>
        <dbReference type="EMBL" id="STO59412.1"/>
    </source>
</evidence>
<keyword evidence="2" id="KW-0808">Transferase</keyword>
<sequence>MPIYNAEKYLSECLESILWQNVAKEILCINDGSTDNSLNILEKYAKKYPEIKIINKKNEGVSKARNLGINKANGRYIWFVDADDYLLVDDMAELIGIADNHRRDLVRGLLCREDENGGAGILSPASNKVLEQYVKKNKYAESISNSQFLLGSINEGFTPKITAGFYRTDFLRENHCYFPNLPINNAEDEYFEILVFSCSLDVNLFEISIPVYFYRYNQSSSSNFLIEQFKGSLAVLPLMLKHCENIEKKVMMLNKDQNYFFEKLKLLWTIRFISLRLSYVACCDIYPQLNKEDKLYVRHLITQENLFYLDEFKYMLLTSESGKRYLSLLKHVLENIGQFKNLLNE</sequence>
<dbReference type="Pfam" id="PF00535">
    <property type="entry name" value="Glycos_transf_2"/>
    <property type="match status" value="1"/>
</dbReference>
<dbReference type="PANTHER" id="PTHR22916">
    <property type="entry name" value="GLYCOSYLTRANSFERASE"/>
    <property type="match status" value="1"/>
</dbReference>
<dbReference type="InterPro" id="IPR001173">
    <property type="entry name" value="Glyco_trans_2-like"/>
</dbReference>
<proteinExistence type="predicted"/>
<organism evidence="2 3">
    <name type="scientific">Canicola haemoglobinophilus</name>
    <dbReference type="NCBI Taxonomy" id="733"/>
    <lineage>
        <taxon>Bacteria</taxon>
        <taxon>Pseudomonadati</taxon>
        <taxon>Pseudomonadota</taxon>
        <taxon>Gammaproteobacteria</taxon>
        <taxon>Pasteurellales</taxon>
        <taxon>Pasteurellaceae</taxon>
        <taxon>Canicola</taxon>
    </lineage>
</organism>
<reference evidence="2 3" key="1">
    <citation type="submission" date="2018-06" db="EMBL/GenBank/DDBJ databases">
        <authorList>
            <consortium name="Pathogen Informatics"/>
            <person name="Doyle S."/>
        </authorList>
    </citation>
    <scope>NUCLEOTIDE SEQUENCE [LARGE SCALE GENOMIC DNA]</scope>
    <source>
        <strain evidence="2 3">NCTC1659</strain>
    </source>
</reference>
<dbReference type="GO" id="GO:0016758">
    <property type="term" value="F:hexosyltransferase activity"/>
    <property type="evidence" value="ECO:0007669"/>
    <property type="project" value="UniProtKB-ARBA"/>
</dbReference>
<gene>
    <name evidence="2" type="primary">kfoC_3</name>
    <name evidence="2" type="ORF">NCTC1659_00661</name>
</gene>
<accession>A0A1V4B0V5</accession>
<dbReference type="Gene3D" id="3.90.550.10">
    <property type="entry name" value="Spore Coat Polysaccharide Biosynthesis Protein SpsA, Chain A"/>
    <property type="match status" value="1"/>
</dbReference>